<gene>
    <name evidence="18" type="ORF">B0I36DRAFT_297560</name>
</gene>
<evidence type="ECO:0000256" key="9">
    <source>
        <dbReference type="ARBA" id="ARBA00022801"/>
    </source>
</evidence>
<evidence type="ECO:0000313" key="19">
    <source>
        <dbReference type="Proteomes" id="UP000756346"/>
    </source>
</evidence>
<keyword evidence="8 16" id="KW-0732">Signal</keyword>
<reference evidence="18" key="1">
    <citation type="journal article" date="2021" name="Nat. Commun.">
        <title>Genetic determinants of endophytism in the Arabidopsis root mycobiome.</title>
        <authorList>
            <person name="Mesny F."/>
            <person name="Miyauchi S."/>
            <person name="Thiergart T."/>
            <person name="Pickel B."/>
            <person name="Atanasova L."/>
            <person name="Karlsson M."/>
            <person name="Huettel B."/>
            <person name="Barry K.W."/>
            <person name="Haridas S."/>
            <person name="Chen C."/>
            <person name="Bauer D."/>
            <person name="Andreopoulos W."/>
            <person name="Pangilinan J."/>
            <person name="LaButti K."/>
            <person name="Riley R."/>
            <person name="Lipzen A."/>
            <person name="Clum A."/>
            <person name="Drula E."/>
            <person name="Henrissat B."/>
            <person name="Kohler A."/>
            <person name="Grigoriev I.V."/>
            <person name="Martin F.M."/>
            <person name="Hacquard S."/>
        </authorList>
    </citation>
    <scope>NUCLEOTIDE SEQUENCE</scope>
    <source>
        <strain evidence="18">MPI-CAGE-CH-0230</strain>
    </source>
</reference>
<feature type="chain" id="PRO_5040442077" description="Neutral protease 2" evidence="16">
    <location>
        <begin position="16"/>
        <end position="347"/>
    </location>
</feature>
<keyword evidence="7 14" id="KW-0479">Metal-binding</keyword>
<dbReference type="Gene3D" id="3.40.390.10">
    <property type="entry name" value="Collagenase (Catalytic Domain)"/>
    <property type="match status" value="1"/>
</dbReference>
<dbReference type="SUPFAM" id="SSF55486">
    <property type="entry name" value="Metalloproteases ('zincins'), catalytic domain"/>
    <property type="match status" value="1"/>
</dbReference>
<keyword evidence="6 15" id="KW-0165">Cleavage on pair of basic residues</keyword>
<comment type="cofactor">
    <cofactor evidence="14 15">
        <name>Zn(2+)</name>
        <dbReference type="ChEBI" id="CHEBI:29105"/>
    </cofactor>
    <text evidence="14 15">Binds 1 zinc ion per subunit.</text>
</comment>
<comment type="caution">
    <text evidence="18">The sequence shown here is derived from an EMBL/GenBank/DDBJ whole genome shotgun (WGS) entry which is preliminary data.</text>
</comment>
<keyword evidence="9 15" id="KW-0378">Hydrolase</keyword>
<feature type="binding site" evidence="14">
    <location>
        <position position="303"/>
    </location>
    <ligand>
        <name>Zn(2+)</name>
        <dbReference type="ChEBI" id="CHEBI:29105"/>
        <note>catalytic</note>
    </ligand>
</feature>
<feature type="binding site" evidence="14">
    <location>
        <position position="312"/>
    </location>
    <ligand>
        <name>Zn(2+)</name>
        <dbReference type="ChEBI" id="CHEBI:29105"/>
        <note>catalytic</note>
    </ligand>
</feature>
<dbReference type="InterPro" id="IPR001384">
    <property type="entry name" value="Peptidase_M35"/>
</dbReference>
<evidence type="ECO:0000256" key="5">
    <source>
        <dbReference type="ARBA" id="ARBA00022670"/>
    </source>
</evidence>
<dbReference type="Proteomes" id="UP000756346">
    <property type="component" value="Unassembled WGS sequence"/>
</dbReference>
<keyword evidence="4 15" id="KW-0964">Secreted</keyword>
<comment type="catalytic activity">
    <reaction evidence="1 15">
        <text>Preferential cleavage of bonds with hydrophobic residues in P1'. Also 3-Asn-|-Gln-4 and 8-Gly-|-Ser-9 bonds in insulin B chain.</text>
        <dbReference type="EC" id="3.4.24.39"/>
    </reaction>
</comment>
<dbReference type="RefSeq" id="XP_046006358.1">
    <property type="nucleotide sequence ID" value="XM_046151925.1"/>
</dbReference>
<evidence type="ECO:0000256" key="11">
    <source>
        <dbReference type="ARBA" id="ARBA00023049"/>
    </source>
</evidence>
<feature type="domain" description="Lysine-specific metallo-endopeptidase" evidence="17">
    <location>
        <begin position="204"/>
        <end position="341"/>
    </location>
</feature>
<sequence>MKFLSFVALASMAMAAPANKKRADALDVQLEQIGNTEVRAVISNNGVNNLKVLKTGTILDSNPVEKVQVFQNSTYEEVPFDGLRLLVSTESLDEDAFRTIAAGTSIEVTFDIAELHDLAAGGSFDLVSAGALPIAEADSTTISGVVTFASNPTVASVNGAEAAAVRRALVDKRFAVQSDCTGTRLTTVQNAQSVCRTLATAAQSAANSDNARMTEFFKSSSSSTKSTVATVFSRIASACGSSSGQRLYCSDVYGACSNGVIAYTLPSSSYMAYCPYFFNSMPLRGTGCYTQAQGNTIVHEATHLTQIKGTSDYGGYGYNFVRSLSASQNLNHADTYTLFAQSIAAGC</sequence>
<accession>A0A9P9BK48</accession>
<evidence type="ECO:0000256" key="14">
    <source>
        <dbReference type="PIRSR" id="PIRSR601384-2"/>
    </source>
</evidence>
<evidence type="ECO:0000256" key="2">
    <source>
        <dbReference type="ARBA" id="ARBA00004613"/>
    </source>
</evidence>
<feature type="signal peptide" evidence="16">
    <location>
        <begin position="1"/>
        <end position="15"/>
    </location>
</feature>
<evidence type="ECO:0000313" key="18">
    <source>
        <dbReference type="EMBL" id="KAH7018091.1"/>
    </source>
</evidence>
<dbReference type="PANTHER" id="PTHR37016:SF2">
    <property type="entry name" value="NEUTRAL PROTEASE 2 HOMOLOG SNOG_02177"/>
    <property type="match status" value="1"/>
</dbReference>
<dbReference type="AlphaFoldDB" id="A0A9P9BK48"/>
<dbReference type="Pfam" id="PF02102">
    <property type="entry name" value="Peptidase_M35"/>
    <property type="match status" value="1"/>
</dbReference>
<evidence type="ECO:0000256" key="16">
    <source>
        <dbReference type="SAM" id="SignalP"/>
    </source>
</evidence>
<dbReference type="OrthoDB" id="412874at2759"/>
<feature type="binding site" evidence="14">
    <location>
        <position position="299"/>
    </location>
    <ligand>
        <name>Zn(2+)</name>
        <dbReference type="ChEBI" id="CHEBI:29105"/>
        <note>catalytic</note>
    </ligand>
</feature>
<dbReference type="InterPro" id="IPR050414">
    <property type="entry name" value="Fungal_M35_metalloproteases"/>
</dbReference>
<evidence type="ECO:0000256" key="12">
    <source>
        <dbReference type="ARBA" id="ARBA00023145"/>
    </source>
</evidence>
<dbReference type="PANTHER" id="PTHR37016">
    <property type="match status" value="1"/>
</dbReference>
<dbReference type="Gene3D" id="2.60.40.2970">
    <property type="match status" value="1"/>
</dbReference>
<evidence type="ECO:0000259" key="17">
    <source>
        <dbReference type="SMART" id="SM01351"/>
    </source>
</evidence>
<protein>
    <recommendedName>
        <fullName evidence="15">Neutral protease 2</fullName>
        <ecNumber evidence="15">3.4.24.39</ecNumber>
    </recommendedName>
    <alternativeName>
        <fullName evidence="15">Deuterolysin</fullName>
    </alternativeName>
</protein>
<organism evidence="18 19">
    <name type="scientific">Microdochium trichocladiopsis</name>
    <dbReference type="NCBI Taxonomy" id="1682393"/>
    <lineage>
        <taxon>Eukaryota</taxon>
        <taxon>Fungi</taxon>
        <taxon>Dikarya</taxon>
        <taxon>Ascomycota</taxon>
        <taxon>Pezizomycotina</taxon>
        <taxon>Sordariomycetes</taxon>
        <taxon>Xylariomycetidae</taxon>
        <taxon>Xylariales</taxon>
        <taxon>Microdochiaceae</taxon>
        <taxon>Microdochium</taxon>
    </lineage>
</organism>
<evidence type="ECO:0000256" key="3">
    <source>
        <dbReference type="ARBA" id="ARBA00010279"/>
    </source>
</evidence>
<dbReference type="InterPro" id="IPR024079">
    <property type="entry name" value="MetalloPept_cat_dom_sf"/>
</dbReference>
<dbReference type="GeneID" id="70181471"/>
<dbReference type="EC" id="3.4.24.39" evidence="15"/>
<keyword evidence="19" id="KW-1185">Reference proteome</keyword>
<keyword evidence="10 14" id="KW-0862">Zinc</keyword>
<dbReference type="InterPro" id="IPR029463">
    <property type="entry name" value="Lys_MEP"/>
</dbReference>
<dbReference type="GO" id="GO:0006508">
    <property type="term" value="P:proteolysis"/>
    <property type="evidence" value="ECO:0007669"/>
    <property type="project" value="UniProtKB-KW"/>
</dbReference>
<evidence type="ECO:0000256" key="4">
    <source>
        <dbReference type="ARBA" id="ARBA00022525"/>
    </source>
</evidence>
<dbReference type="GO" id="GO:0046872">
    <property type="term" value="F:metal ion binding"/>
    <property type="evidence" value="ECO:0007669"/>
    <property type="project" value="UniProtKB-KW"/>
</dbReference>
<comment type="similarity">
    <text evidence="3 15">Belongs to the peptidase M35 family.</text>
</comment>
<keyword evidence="12" id="KW-0865">Zymogen</keyword>
<evidence type="ECO:0000256" key="8">
    <source>
        <dbReference type="ARBA" id="ARBA00022729"/>
    </source>
</evidence>
<keyword evidence="11 15" id="KW-0482">Metalloprotease</keyword>
<evidence type="ECO:0000256" key="13">
    <source>
        <dbReference type="PIRSR" id="PIRSR601384-1"/>
    </source>
</evidence>
<feature type="active site" evidence="13">
    <location>
        <position position="300"/>
    </location>
</feature>
<comment type="subcellular location">
    <subcellularLocation>
        <location evidence="2 15">Secreted</location>
    </subcellularLocation>
</comment>
<name>A0A9P9BK48_9PEZI</name>
<evidence type="ECO:0000256" key="10">
    <source>
        <dbReference type="ARBA" id="ARBA00022833"/>
    </source>
</evidence>
<dbReference type="GO" id="GO:0005576">
    <property type="term" value="C:extracellular region"/>
    <property type="evidence" value="ECO:0007669"/>
    <property type="project" value="UniProtKB-SubCell"/>
</dbReference>
<dbReference type="CDD" id="cd11008">
    <property type="entry name" value="M35_deuterolysin_like"/>
    <property type="match status" value="1"/>
</dbReference>
<dbReference type="SMART" id="SM01351">
    <property type="entry name" value="Aspzincin_M35"/>
    <property type="match status" value="1"/>
</dbReference>
<dbReference type="GO" id="GO:0004222">
    <property type="term" value="F:metalloendopeptidase activity"/>
    <property type="evidence" value="ECO:0007669"/>
    <property type="project" value="InterPro"/>
</dbReference>
<evidence type="ECO:0000256" key="15">
    <source>
        <dbReference type="RuleBase" id="RU361126"/>
    </source>
</evidence>
<keyword evidence="5 15" id="KW-0645">Protease</keyword>
<evidence type="ECO:0000256" key="7">
    <source>
        <dbReference type="ARBA" id="ARBA00022723"/>
    </source>
</evidence>
<evidence type="ECO:0000256" key="1">
    <source>
        <dbReference type="ARBA" id="ARBA00001187"/>
    </source>
</evidence>
<evidence type="ECO:0000256" key="6">
    <source>
        <dbReference type="ARBA" id="ARBA00022685"/>
    </source>
</evidence>
<dbReference type="EMBL" id="JAGTJQ010000011">
    <property type="protein sequence ID" value="KAH7018091.1"/>
    <property type="molecule type" value="Genomic_DNA"/>
</dbReference>
<comment type="function">
    <text evidence="15">Secreted metalloproteinase that allows assimilation of proteinaceous substrates. Shows high activities on basic nuclear substrates such as histone and protamine.</text>
</comment>
<dbReference type="PRINTS" id="PR00768">
    <property type="entry name" value="DEUTEROLYSIN"/>
</dbReference>
<proteinExistence type="inferred from homology"/>